<evidence type="ECO:0000259" key="5">
    <source>
        <dbReference type="Pfam" id="PF22528"/>
    </source>
</evidence>
<dbReference type="InterPro" id="IPR055135">
    <property type="entry name" value="PRMT_dom"/>
</dbReference>
<dbReference type="Gene3D" id="3.40.50.150">
    <property type="entry name" value="Vaccinia Virus protein VP39"/>
    <property type="match status" value="1"/>
</dbReference>
<keyword evidence="1 4" id="KW-0489">Methyltransferase</keyword>
<dbReference type="EMBL" id="HBHY01005159">
    <property type="protein sequence ID" value="CAE0131241.1"/>
    <property type="molecule type" value="Transcribed_RNA"/>
</dbReference>
<dbReference type="Gene3D" id="2.70.160.11">
    <property type="entry name" value="Hnrnp arginine n-methyltransferase1"/>
    <property type="match status" value="1"/>
</dbReference>
<dbReference type="GO" id="GO:0032259">
    <property type="term" value="P:methylation"/>
    <property type="evidence" value="ECO:0007669"/>
    <property type="project" value="UniProtKB-KW"/>
</dbReference>
<dbReference type="GO" id="GO:0016274">
    <property type="term" value="F:protein-arginine N-methyltransferase activity"/>
    <property type="evidence" value="ECO:0007669"/>
    <property type="project" value="InterPro"/>
</dbReference>
<evidence type="ECO:0000313" key="6">
    <source>
        <dbReference type="EMBL" id="CAE0131241.1"/>
    </source>
</evidence>
<dbReference type="PROSITE" id="PS51678">
    <property type="entry name" value="SAM_MT_PRMT"/>
    <property type="match status" value="1"/>
</dbReference>
<dbReference type="GO" id="GO:0005634">
    <property type="term" value="C:nucleus"/>
    <property type="evidence" value="ECO:0007669"/>
    <property type="project" value="TreeGrafter"/>
</dbReference>
<protein>
    <recommendedName>
        <fullName evidence="5">Protein arginine N-methyltransferase domain-containing protein</fullName>
    </recommendedName>
</protein>
<evidence type="ECO:0000256" key="4">
    <source>
        <dbReference type="PROSITE-ProRule" id="PRU01015"/>
    </source>
</evidence>
<gene>
    <name evidence="6" type="ORF">PSIN1315_LOCUS3372</name>
</gene>
<evidence type="ECO:0000256" key="1">
    <source>
        <dbReference type="ARBA" id="ARBA00022603"/>
    </source>
</evidence>
<dbReference type="Pfam" id="PF22528">
    <property type="entry name" value="PRMT_C"/>
    <property type="match status" value="1"/>
</dbReference>
<feature type="domain" description="Protein arginine N-methyltransferase" evidence="5">
    <location>
        <begin position="177"/>
        <end position="339"/>
    </location>
</feature>
<dbReference type="GO" id="GO:0042054">
    <property type="term" value="F:histone methyltransferase activity"/>
    <property type="evidence" value="ECO:0007669"/>
    <property type="project" value="TreeGrafter"/>
</dbReference>
<dbReference type="SUPFAM" id="SSF53335">
    <property type="entry name" value="S-adenosyl-L-methionine-dependent methyltransferases"/>
    <property type="match status" value="1"/>
</dbReference>
<dbReference type="InterPro" id="IPR025799">
    <property type="entry name" value="Arg_MeTrfase"/>
</dbReference>
<evidence type="ECO:0000256" key="2">
    <source>
        <dbReference type="ARBA" id="ARBA00022679"/>
    </source>
</evidence>
<dbReference type="AlphaFoldDB" id="A0A7S3F7T2"/>
<reference evidence="6" key="1">
    <citation type="submission" date="2021-01" db="EMBL/GenBank/DDBJ databases">
        <authorList>
            <person name="Corre E."/>
            <person name="Pelletier E."/>
            <person name="Niang G."/>
            <person name="Scheremetjew M."/>
            <person name="Finn R."/>
            <person name="Kale V."/>
            <person name="Holt S."/>
            <person name="Cochrane G."/>
            <person name="Meng A."/>
            <person name="Brown T."/>
            <person name="Cohen L."/>
        </authorList>
    </citation>
    <scope>NUCLEOTIDE SEQUENCE</scope>
    <source>
        <strain evidence="6">RCC927</strain>
    </source>
</reference>
<dbReference type="PANTHER" id="PTHR11006">
    <property type="entry name" value="PROTEIN ARGININE N-METHYLTRANSFERASE"/>
    <property type="match status" value="1"/>
</dbReference>
<keyword evidence="3 4" id="KW-0949">S-adenosyl-L-methionine</keyword>
<dbReference type="FunFam" id="3.40.50.150:FF:000132">
    <property type="entry name" value="Protein arginine N-methyltransferase PRMT10"/>
    <property type="match status" value="1"/>
</dbReference>
<keyword evidence="2 4" id="KW-0808">Transferase</keyword>
<organism evidence="6">
    <name type="scientific">Prasinoderma singulare</name>
    <dbReference type="NCBI Taxonomy" id="676789"/>
    <lineage>
        <taxon>Eukaryota</taxon>
        <taxon>Viridiplantae</taxon>
        <taxon>Prasinodermophyta</taxon>
        <taxon>Prasinodermophyceae</taxon>
        <taxon>Prasinodermales</taxon>
        <taxon>Prasinodermaceae</taxon>
        <taxon>Prasinoderma</taxon>
    </lineage>
</organism>
<proteinExistence type="predicted"/>
<dbReference type="CDD" id="cd02440">
    <property type="entry name" value="AdoMet_MTases"/>
    <property type="match status" value="1"/>
</dbReference>
<name>A0A7S3F7T2_9VIRI</name>
<sequence>MANNERPSEGDFHSYFCTYEYIYHQKQMIEDTVRTGAYHAAIMRNKHLFEGKVVLDIGAGTGILSIFAAKAGARKVYAVEATAMASRAKQIIAANGLDDRIEVIRTMVEKLELEEKVDVIISEWMGYMLLREAMLDSVIKGREKWLKEGGVMFPSHASVYLAPIRMGHHARQQGQHDEAVEDWYGFVDETQSLYDLDLSCLNKQFEDETVDYFLQTSHWCELENHNLVGPATKINTLDLRSCSMDDIQELSSSWQLQVTAPGTEYIDGVVGYFDVDFDGSPQNPVEEKITLSTGPGPRAQQTHWGQMAFLMHPPLQSGAGAKIDGTSRIFKRGDNMRLLGMESDIKVTNADGSEGEQRKKVLWNVD</sequence>
<evidence type="ECO:0000256" key="3">
    <source>
        <dbReference type="ARBA" id="ARBA00022691"/>
    </source>
</evidence>
<dbReference type="Pfam" id="PF06325">
    <property type="entry name" value="PrmA"/>
    <property type="match status" value="1"/>
</dbReference>
<dbReference type="InterPro" id="IPR029063">
    <property type="entry name" value="SAM-dependent_MTases_sf"/>
</dbReference>
<accession>A0A7S3F7T2</accession>
<dbReference type="PANTHER" id="PTHR11006:SF68">
    <property type="entry name" value="PROTEIN ARGININE N-METHYLTRANSFERASE PRMT10"/>
    <property type="match status" value="1"/>
</dbReference>